<dbReference type="OrthoDB" id="5562925at2"/>
<feature type="domain" description="Sulphotransferase Stf0" evidence="1">
    <location>
        <begin position="7"/>
        <end position="241"/>
    </location>
</feature>
<sequence>MAQPYQSYILCTTSRSGSTLLCTYLDGLAGHPKSYFHAPDITAWARALNLPGDAPIAEIVDAAGQNGTGDTPLFGLRLMRKSFALFMQQLTILHPDLPSDAARIDAAFGRTAYIHLTRQDTVAQAVSFVMAEQSGLWHRNADGSERERASPPQTLHYDHDAIARNVADLHAYQAEWQGWFAQQGIQPLTIRYEDLAATPTQTLTQVFTHLGLDSTAAQGLTPQVAPLSNAISADWIARYRATH</sequence>
<protein>
    <submittedName>
        <fullName evidence="2">LPS sulfotransferase NodH</fullName>
    </submittedName>
</protein>
<dbReference type="Gene3D" id="3.40.50.300">
    <property type="entry name" value="P-loop containing nucleotide triphosphate hydrolases"/>
    <property type="match status" value="1"/>
</dbReference>
<evidence type="ECO:0000259" key="1">
    <source>
        <dbReference type="Pfam" id="PF09037"/>
    </source>
</evidence>
<dbReference type="Pfam" id="PF09037">
    <property type="entry name" value="Sulphotransf"/>
    <property type="match status" value="1"/>
</dbReference>
<evidence type="ECO:0000313" key="2">
    <source>
        <dbReference type="EMBL" id="SOH94097.1"/>
    </source>
</evidence>
<keyword evidence="2" id="KW-0808">Transferase</keyword>
<reference evidence="3" key="1">
    <citation type="submission" date="2017-09" db="EMBL/GenBank/DDBJ databases">
        <authorList>
            <person name="Varghese N."/>
            <person name="Submissions S."/>
        </authorList>
    </citation>
    <scope>NUCLEOTIDE SEQUENCE [LARGE SCALE GENOMIC DNA]</scope>
    <source>
        <strain evidence="3">C7</strain>
    </source>
</reference>
<dbReference type="GO" id="GO:0016740">
    <property type="term" value="F:transferase activity"/>
    <property type="evidence" value="ECO:0007669"/>
    <property type="project" value="UniProtKB-KW"/>
</dbReference>
<dbReference type="InterPro" id="IPR015124">
    <property type="entry name" value="Stf0"/>
</dbReference>
<gene>
    <name evidence="2" type="ORF">SAMN06273572_103124</name>
</gene>
<name>A0A2C9CS69_9RHOB</name>
<dbReference type="SUPFAM" id="SSF52540">
    <property type="entry name" value="P-loop containing nucleoside triphosphate hydrolases"/>
    <property type="match status" value="1"/>
</dbReference>
<dbReference type="AlphaFoldDB" id="A0A2C9CS69"/>
<dbReference type="Proteomes" id="UP000220034">
    <property type="component" value="Unassembled WGS sequence"/>
</dbReference>
<keyword evidence="3" id="KW-1185">Reference proteome</keyword>
<proteinExistence type="predicted"/>
<dbReference type="InterPro" id="IPR024628">
    <property type="entry name" value="Sulfotransferase_Stf0_dom"/>
</dbReference>
<organism evidence="2 3">
    <name type="scientific">Pontivivens marinum</name>
    <dbReference type="NCBI Taxonomy" id="1690039"/>
    <lineage>
        <taxon>Bacteria</taxon>
        <taxon>Pseudomonadati</taxon>
        <taxon>Pseudomonadota</taxon>
        <taxon>Alphaproteobacteria</taxon>
        <taxon>Rhodobacterales</taxon>
        <taxon>Paracoccaceae</taxon>
        <taxon>Pontivivens</taxon>
    </lineage>
</organism>
<evidence type="ECO:0000313" key="3">
    <source>
        <dbReference type="Proteomes" id="UP000220034"/>
    </source>
</evidence>
<dbReference type="EMBL" id="OCTN01000003">
    <property type="protein sequence ID" value="SOH94097.1"/>
    <property type="molecule type" value="Genomic_DNA"/>
</dbReference>
<accession>A0A2C9CS69</accession>
<dbReference type="RefSeq" id="WP_097929659.1">
    <property type="nucleotide sequence ID" value="NZ_OCTN01000003.1"/>
</dbReference>
<dbReference type="PIRSF" id="PIRSF021497">
    <property type="entry name" value="Sulphotransferase_Stf0"/>
    <property type="match status" value="1"/>
</dbReference>
<dbReference type="InterPro" id="IPR027417">
    <property type="entry name" value="P-loop_NTPase"/>
</dbReference>